<dbReference type="Gene3D" id="3.40.366.10">
    <property type="entry name" value="Malonyl-Coenzyme A Acyl Carrier Protein, domain 2"/>
    <property type="match status" value="1"/>
</dbReference>
<evidence type="ECO:0000256" key="3">
    <source>
        <dbReference type="ARBA" id="ARBA00022679"/>
    </source>
</evidence>
<proteinExistence type="inferred from homology"/>
<dbReference type="InterPro" id="IPR014043">
    <property type="entry name" value="Acyl_transferase_dom"/>
</dbReference>
<evidence type="ECO:0000313" key="8">
    <source>
        <dbReference type="Proteomes" id="UP001472866"/>
    </source>
</evidence>
<dbReference type="InterPro" id="IPR038071">
    <property type="entry name" value="UROD/MetE-like_sf"/>
</dbReference>
<dbReference type="InterPro" id="IPR002629">
    <property type="entry name" value="Met_Synth_C/arc"/>
</dbReference>
<dbReference type="SUPFAM" id="SSF51735">
    <property type="entry name" value="NAD(P)-binding Rossmann-fold domains"/>
    <property type="match status" value="1"/>
</dbReference>
<comment type="similarity">
    <text evidence="4">Belongs to the thiolase-like superfamily. Beta-ketoacyl-ACP synthases family.</text>
</comment>
<dbReference type="PANTHER" id="PTHR43775">
    <property type="entry name" value="FATTY ACID SYNTHASE"/>
    <property type="match status" value="1"/>
</dbReference>
<dbReference type="Gene3D" id="3.20.20.210">
    <property type="match status" value="1"/>
</dbReference>
<dbReference type="Pfam" id="PF07992">
    <property type="entry name" value="Pyr_redox_2"/>
    <property type="match status" value="1"/>
</dbReference>
<organism evidence="7 8">
    <name type="scientific">Chloropicon roscoffensis</name>
    <dbReference type="NCBI Taxonomy" id="1461544"/>
    <lineage>
        <taxon>Eukaryota</taxon>
        <taxon>Viridiplantae</taxon>
        <taxon>Chlorophyta</taxon>
        <taxon>Chloropicophyceae</taxon>
        <taxon>Chloropicales</taxon>
        <taxon>Chloropicaceae</taxon>
        <taxon>Chloropicon</taxon>
    </lineage>
</organism>
<name>A0AAX4PAG9_9CHLO</name>
<feature type="region of interest" description="Disordered" evidence="5">
    <location>
        <begin position="927"/>
        <end position="948"/>
    </location>
</feature>
<protein>
    <submittedName>
        <fullName evidence="7">Polyketide synthase</fullName>
    </submittedName>
</protein>
<dbReference type="EMBL" id="CP151506">
    <property type="protein sequence ID" value="WZN62970.1"/>
    <property type="molecule type" value="Genomic_DNA"/>
</dbReference>
<dbReference type="GO" id="GO:0016491">
    <property type="term" value="F:oxidoreductase activity"/>
    <property type="evidence" value="ECO:0007669"/>
    <property type="project" value="InterPro"/>
</dbReference>
<dbReference type="SUPFAM" id="SSF53901">
    <property type="entry name" value="Thiolase-like"/>
    <property type="match status" value="1"/>
</dbReference>
<dbReference type="PANTHER" id="PTHR43775:SF37">
    <property type="entry name" value="SI:DKEY-61P9.11"/>
    <property type="match status" value="1"/>
</dbReference>
<dbReference type="GO" id="GO:0008270">
    <property type="term" value="F:zinc ion binding"/>
    <property type="evidence" value="ECO:0007669"/>
    <property type="project" value="InterPro"/>
</dbReference>
<gene>
    <name evidence="7" type="ORF">HKI87_06g45150</name>
</gene>
<dbReference type="GO" id="GO:0003871">
    <property type="term" value="F:5-methyltetrahydropteroyltriglutamate-homocysteine S-methyltransferase activity"/>
    <property type="evidence" value="ECO:0007669"/>
    <property type="project" value="InterPro"/>
</dbReference>
<keyword evidence="3 4" id="KW-0808">Transferase</keyword>
<dbReference type="SMART" id="SM00827">
    <property type="entry name" value="PKS_AT"/>
    <property type="match status" value="1"/>
</dbReference>
<evidence type="ECO:0000259" key="6">
    <source>
        <dbReference type="PROSITE" id="PS52004"/>
    </source>
</evidence>
<dbReference type="SUPFAM" id="SSF51726">
    <property type="entry name" value="UROD/MetE-like"/>
    <property type="match status" value="1"/>
</dbReference>
<evidence type="ECO:0000256" key="1">
    <source>
        <dbReference type="ARBA" id="ARBA00022450"/>
    </source>
</evidence>
<dbReference type="InterPro" id="IPR014031">
    <property type="entry name" value="Ketoacyl_synth_C"/>
</dbReference>
<dbReference type="Pfam" id="PF00109">
    <property type="entry name" value="ketoacyl-synt"/>
    <property type="match status" value="1"/>
</dbReference>
<dbReference type="InterPro" id="IPR014030">
    <property type="entry name" value="Ketoacyl_synth_N"/>
</dbReference>
<dbReference type="InterPro" id="IPR036291">
    <property type="entry name" value="NAD(P)-bd_dom_sf"/>
</dbReference>
<dbReference type="InterPro" id="IPR020841">
    <property type="entry name" value="PKS_Beta-ketoAc_synthase_dom"/>
</dbReference>
<keyword evidence="1" id="KW-0596">Phosphopantetheine</keyword>
<dbReference type="Pfam" id="PF02801">
    <property type="entry name" value="Ketoacyl-synt_C"/>
    <property type="match status" value="1"/>
</dbReference>
<reference evidence="7 8" key="1">
    <citation type="submission" date="2024-03" db="EMBL/GenBank/DDBJ databases">
        <title>Complete genome sequence of the green alga Chloropicon roscoffensis RCC1871.</title>
        <authorList>
            <person name="Lemieux C."/>
            <person name="Pombert J.-F."/>
            <person name="Otis C."/>
            <person name="Turmel M."/>
        </authorList>
    </citation>
    <scope>NUCLEOTIDE SEQUENCE [LARGE SCALE GENOMIC DNA]</scope>
    <source>
        <strain evidence="7 8">RCC1871</strain>
    </source>
</reference>
<accession>A0AAX4PAG9</accession>
<dbReference type="InterPro" id="IPR016039">
    <property type="entry name" value="Thiolase-like"/>
</dbReference>
<dbReference type="SUPFAM" id="SSF51905">
    <property type="entry name" value="FAD/NAD(P)-binding domain"/>
    <property type="match status" value="1"/>
</dbReference>
<evidence type="ECO:0000313" key="7">
    <source>
        <dbReference type="EMBL" id="WZN62970.1"/>
    </source>
</evidence>
<dbReference type="InterPro" id="IPR018201">
    <property type="entry name" value="Ketoacyl_synth_AS"/>
</dbReference>
<dbReference type="InterPro" id="IPR016035">
    <property type="entry name" value="Acyl_Trfase/lysoPLipase"/>
</dbReference>
<dbReference type="GO" id="GO:0009086">
    <property type="term" value="P:methionine biosynthetic process"/>
    <property type="evidence" value="ECO:0007669"/>
    <property type="project" value="InterPro"/>
</dbReference>
<dbReference type="GO" id="GO:0004315">
    <property type="term" value="F:3-oxoacyl-[acyl-carrier-protein] synthase activity"/>
    <property type="evidence" value="ECO:0007669"/>
    <property type="project" value="InterPro"/>
</dbReference>
<dbReference type="SMART" id="SM00825">
    <property type="entry name" value="PKS_KS"/>
    <property type="match status" value="1"/>
</dbReference>
<dbReference type="CDD" id="cd03311">
    <property type="entry name" value="CIMS_C_terminal_like"/>
    <property type="match status" value="1"/>
</dbReference>
<dbReference type="Proteomes" id="UP001472866">
    <property type="component" value="Chromosome 06"/>
</dbReference>
<dbReference type="Gene3D" id="3.50.50.60">
    <property type="entry name" value="FAD/NAD(P)-binding domain"/>
    <property type="match status" value="1"/>
</dbReference>
<dbReference type="PROSITE" id="PS00606">
    <property type="entry name" value="KS3_1"/>
    <property type="match status" value="1"/>
</dbReference>
<feature type="domain" description="Ketosynthase family 3 (KS3)" evidence="6">
    <location>
        <begin position="395"/>
        <end position="790"/>
    </location>
</feature>
<dbReference type="GO" id="GO:0006633">
    <property type="term" value="P:fatty acid biosynthetic process"/>
    <property type="evidence" value="ECO:0007669"/>
    <property type="project" value="InterPro"/>
</dbReference>
<dbReference type="GO" id="GO:0004312">
    <property type="term" value="F:fatty acid synthase activity"/>
    <property type="evidence" value="ECO:0007669"/>
    <property type="project" value="TreeGrafter"/>
</dbReference>
<dbReference type="InterPro" id="IPR036188">
    <property type="entry name" value="FAD/NAD-bd_sf"/>
</dbReference>
<dbReference type="Gene3D" id="3.40.47.10">
    <property type="match status" value="1"/>
</dbReference>
<evidence type="ECO:0000256" key="5">
    <source>
        <dbReference type="SAM" id="MobiDB-lite"/>
    </source>
</evidence>
<sequence>MGSTSAISEPPTPVLLLFSGVGSLSEDVCKLRSIAQRSSFYEAVSERLLVRHGVALDQAWVRASRGLTALNALDEIVLQLAVQLAGAEIARWALSDDRSIVCVGHSIGELGAAVFAGHLTVEEAVDVAVKLAEVAESVQGGGLVYGPILPGDRPASVNLKEDGGAVLGAVAVLDADDDARKRVHTNYPWHHLCYRARAEVAGFGGLVSRKDPTLLLPLVVSSLGGPAGDLGASFWERWSWNGVDLASALSHVRESGAAAAVVEVGAHPMLQGAARAALPGVPLFHLFERGSGFVASARGDLIRLCGGGRPGLLARELARTFPRVELDHDKTWIQNGLTSADLVPAAAKLAARGAFPELSPADFFRFVTPRSLLEGEASAMTVDNAGGHSSPGTTNAKVVINAMSCVLPGNLASPEQLFGFTRAQGDAVRHDPGHDGGEQPAGYVSQVSLDYSSFNLSKSEIAAMDPQQALVLHCVDKLLKENPSVKLPSKTGVFIGAWNVEFCGDPTSVYYPTGTNPSLIAARVSHIFELTGPCKVVNTACASSLDAILEAVQGIKAGAFDAAIAGGVNLLSSQEFSRCMRQSGFLAPGGRCRTFDAGADGYVRGEGCGLVLLTRKDLCEGGHFYAEILGGASNHNAGRSASITAPSPQAQEECIHRALLDARVSPGEVSYVECHGTGTALGDPIEYGALARAYDSQDPRPFPMLVGSVKANIGHLESAAGVAGLIHAVMVLRHREVPSMPNLVKVNPHIDLVDHIAVPMENASRGQGLEVAGVSSFGFGGSNTHLILKINQRDKVPLPTICAAPSAAAAATTHIFRRPSFDQQHHQQGRGPARDCCDGTPKAIAADPQVHHQEVQSSSSFWALVAEVASVQVEPKELILGSGIDSLGLTELFLGIEKVFPGVAATDLARYLGGEFTWADMEADVTSRGGAGVPPPLPKQSPAKQAPVKKSASTVSLNLAAQDIPSHSAAFDTWALPRFPDMIKTTHVGSLPRAKAAEDQWSQLDDVMRKQLSLGITVINDGEIGRLDYASNATQRMTGFEFQDQEDGTAAPQPQDLCELSCVSCRFLSRAGLITLNERVKTCNPICVGRIEYIGEQALSSQCDLIRDRLRANNAGMPGQAFWTSPSPGTMAMFFDNHAQAIYPTYADYLEGIGMAMGVEYRTIVGKGFVLQVDCPDLALSRHTKFKHLGLDAWKRVMELHVRVLNQALQGIPPEKVRIHLCWGNYPGTHHRDVGVEHVLPTAFKINAQGLSFEGANNRHAADHILFAKLSVPEDKVLYPGVVDTCSTSVESAELVCQRIAYFAKIFGPSRVVACTDCGFATTAESSGIQADVAWMKLRMLVAGARQASALFFPKVVPAFLPRPSMRVFYFCGDIENARREPSCGDRLIEHRLILVSELSGKDATKVAAHIRLFVDVPFDLKTDGSEMAEIMVKLVRRSLADGERRNCPMYPPEDSCPAAILATLSPSDMIMKTGGLSDARDSYEVVVIGGGVVGLLAANKLLDAGVDVVLLEREAHVGGIWTTFANQTSQVNSSEGSYRIFEDYRKRANRDHSSTSEVRADILRVASRLLAERRIFTNAGVARVSPEGGRAPSGRKTYSVVLEAGSRAIRCQGVIMAVNDRVGKPRPIHWKGREIFSGQCVDGFGGDATDQNVDWVGKKVVIVGMGAFAVENARTALEAGASHVTVIARRHGTVCPKFIDYINFVHRRSADNTSAGDGVMDTANNSKNMFLWRKLYEESGATMPECWLGQIKHTGHTISVSDVWFVAHHLGMLETQVGEISRFTEAGVVLAGPDEIEISCDVLVRCTGFERNACLVPAISPYETMSRANYLDENVMYLADAYIDDDAFNSFFGSSVVEMSKFYVMVYEHFFSAAGSGGDALLLKDGFLDTEAVSVRDRAWSHYIAGANFLVSRSPEIRAKADELVRRRYLGFVETQTVAEYVEANKREWEELHDLLSQSKVDSSCYIKYPDWNV</sequence>
<dbReference type="PRINTS" id="PR00411">
    <property type="entry name" value="PNDRDTASEI"/>
</dbReference>
<dbReference type="InterPro" id="IPR023753">
    <property type="entry name" value="FAD/NAD-binding_dom"/>
</dbReference>
<dbReference type="InterPro" id="IPR050091">
    <property type="entry name" value="PKS_NRPS_Biosynth_Enz"/>
</dbReference>
<keyword evidence="8" id="KW-1185">Reference proteome</keyword>
<dbReference type="InterPro" id="IPR001227">
    <property type="entry name" value="Ac_transferase_dom_sf"/>
</dbReference>
<dbReference type="CDD" id="cd00833">
    <property type="entry name" value="PKS"/>
    <property type="match status" value="1"/>
</dbReference>
<evidence type="ECO:0000256" key="4">
    <source>
        <dbReference type="RuleBase" id="RU003694"/>
    </source>
</evidence>
<keyword evidence="2" id="KW-0597">Phosphoprotein</keyword>
<dbReference type="PROSITE" id="PS52004">
    <property type="entry name" value="KS3_2"/>
    <property type="match status" value="1"/>
</dbReference>
<evidence type="ECO:0000256" key="2">
    <source>
        <dbReference type="ARBA" id="ARBA00022553"/>
    </source>
</evidence>
<dbReference type="SUPFAM" id="SSF52151">
    <property type="entry name" value="FabD/lysophospholipase-like"/>
    <property type="match status" value="1"/>
</dbReference>